<name>A0A6P0HMB2_9ACTN</name>
<dbReference type="InterPro" id="IPR011990">
    <property type="entry name" value="TPR-like_helical_dom_sf"/>
</dbReference>
<dbReference type="Pfam" id="PF08238">
    <property type="entry name" value="Sel1"/>
    <property type="match status" value="3"/>
</dbReference>
<dbReference type="PANTHER" id="PTHR11102:SF160">
    <property type="entry name" value="ERAD-ASSOCIATED E3 UBIQUITIN-PROTEIN LIGASE COMPONENT HRD3"/>
    <property type="match status" value="1"/>
</dbReference>
<dbReference type="InterPro" id="IPR006597">
    <property type="entry name" value="Sel1-like"/>
</dbReference>
<dbReference type="EMBL" id="JAAGXA010000011">
    <property type="protein sequence ID" value="NEN79761.1"/>
    <property type="molecule type" value="Genomic_DNA"/>
</dbReference>
<sequence length="282" mass="29646">MSDHRPQPAPDPARRSGSPPYDEARDALDDPGSSAERLLAAGNGLRGAFARSDHLVGLLPSDAFDVMLEAYRRADAAGSREAAVIWLQHAYFERLDGLAAEAATRVDALVQDDPDGTAHLLRGWMRFNGFGFVQDVAGAVADHEAAAARGHAAGDFELSVLFGTGQGVPVDEARSLRHLQAAAAKDHPRALYNLAASHATGRGVPLDAARALELYVRAAERGHAGAAFTAGVMVLTGEGTAPDPAMAGELFAEAQDLGMDVEEQLAAFPPVLRDRALAALRT</sequence>
<dbReference type="RefSeq" id="WP_163773300.1">
    <property type="nucleotide sequence ID" value="NZ_JAAGXA010000011.1"/>
</dbReference>
<dbReference type="SUPFAM" id="SSF81901">
    <property type="entry name" value="HCP-like"/>
    <property type="match status" value="1"/>
</dbReference>
<dbReference type="PANTHER" id="PTHR11102">
    <property type="entry name" value="SEL-1-LIKE PROTEIN"/>
    <property type="match status" value="1"/>
</dbReference>
<evidence type="ECO:0000256" key="1">
    <source>
        <dbReference type="SAM" id="MobiDB-lite"/>
    </source>
</evidence>
<dbReference type="SMART" id="SM00671">
    <property type="entry name" value="SEL1"/>
    <property type="match status" value="4"/>
</dbReference>
<reference evidence="2 3" key="1">
    <citation type="journal article" date="2014" name="Int. J. Syst. Evol. Microbiol.">
        <title>Nocardioides zeae sp. nov., isolated from the stem of Zea mays.</title>
        <authorList>
            <person name="Glaeser S.P."/>
            <person name="McInroy J.A."/>
            <person name="Busse H.J."/>
            <person name="Kampfer P."/>
        </authorList>
    </citation>
    <scope>NUCLEOTIDE SEQUENCE [LARGE SCALE GENOMIC DNA]</scope>
    <source>
        <strain evidence="2 3">JCM 30728</strain>
    </source>
</reference>
<comment type="caution">
    <text evidence="2">The sequence shown here is derived from an EMBL/GenBank/DDBJ whole genome shotgun (WGS) entry which is preliminary data.</text>
</comment>
<evidence type="ECO:0000313" key="3">
    <source>
        <dbReference type="Proteomes" id="UP000468687"/>
    </source>
</evidence>
<gene>
    <name evidence="2" type="ORF">G3T38_15920</name>
</gene>
<accession>A0A6P0HMB2</accession>
<dbReference type="AlphaFoldDB" id="A0A6P0HMB2"/>
<dbReference type="InterPro" id="IPR050767">
    <property type="entry name" value="Sel1_AlgK"/>
</dbReference>
<evidence type="ECO:0000313" key="2">
    <source>
        <dbReference type="EMBL" id="NEN79761.1"/>
    </source>
</evidence>
<organism evidence="2 3">
    <name type="scientific">Nocardioides zeae</name>
    <dbReference type="NCBI Taxonomy" id="1457234"/>
    <lineage>
        <taxon>Bacteria</taxon>
        <taxon>Bacillati</taxon>
        <taxon>Actinomycetota</taxon>
        <taxon>Actinomycetes</taxon>
        <taxon>Propionibacteriales</taxon>
        <taxon>Nocardioidaceae</taxon>
        <taxon>Nocardioides</taxon>
    </lineage>
</organism>
<dbReference type="Gene3D" id="1.25.40.10">
    <property type="entry name" value="Tetratricopeptide repeat domain"/>
    <property type="match status" value="1"/>
</dbReference>
<protein>
    <submittedName>
        <fullName evidence="2">Sel1 repeat family protein</fullName>
    </submittedName>
</protein>
<feature type="region of interest" description="Disordered" evidence="1">
    <location>
        <begin position="1"/>
        <end position="32"/>
    </location>
</feature>
<dbReference type="Proteomes" id="UP000468687">
    <property type="component" value="Unassembled WGS sequence"/>
</dbReference>
<proteinExistence type="predicted"/>
<keyword evidence="3" id="KW-1185">Reference proteome</keyword>